<feature type="compositionally biased region" description="Low complexity" evidence="2">
    <location>
        <begin position="108"/>
        <end position="130"/>
    </location>
</feature>
<proteinExistence type="predicted"/>
<evidence type="ECO:0000256" key="1">
    <source>
        <dbReference type="SAM" id="Coils"/>
    </source>
</evidence>
<evidence type="ECO:0000256" key="2">
    <source>
        <dbReference type="SAM" id="MobiDB-lite"/>
    </source>
</evidence>
<evidence type="ECO:0000313" key="4">
    <source>
        <dbReference type="Proteomes" id="UP000037460"/>
    </source>
</evidence>
<accession>A0A0M0JU95</accession>
<comment type="caution">
    <text evidence="3">The sequence shown here is derived from an EMBL/GenBank/DDBJ whole genome shotgun (WGS) entry which is preliminary data.</text>
</comment>
<feature type="compositionally biased region" description="Acidic residues" evidence="2">
    <location>
        <begin position="131"/>
        <end position="141"/>
    </location>
</feature>
<sequence length="319" mass="34011">MSSIAKSAAAAQAHVDDEAKTLRKAEASLATLEALHAQLHQRKAEILDERVRMLHEDERLRKALASNMRERVAAFEVGGSDTGAAQPSSVATYVGTLSSVAADAPSVAASSTASDQGGAAAEPDAGAEPAPEADPEADPDPYAESQRLRQKLLRLADTFDADEAAFKQTAAEGAARRAALEVDLAAVNEAVSALEAHSDTLRTEQQRLIDSEVVVNEQIAGFTAKFRDFTSNSKAASEGFGERVQALGVAQQIARQAAAIVKQLKDLKAEHSKELKVRKGLEALKLEALAKAEEKTQRMQALCDSLRDQAEVAPEFWKS</sequence>
<feature type="coiled-coil region" evidence="1">
    <location>
        <begin position="15"/>
        <end position="49"/>
    </location>
</feature>
<keyword evidence="4" id="KW-1185">Reference proteome</keyword>
<dbReference type="Proteomes" id="UP000037460">
    <property type="component" value="Unassembled WGS sequence"/>
</dbReference>
<protein>
    <submittedName>
        <fullName evidence="3">Uncharacterized protein</fullName>
    </submittedName>
</protein>
<evidence type="ECO:0000313" key="3">
    <source>
        <dbReference type="EMBL" id="KOO30080.1"/>
    </source>
</evidence>
<name>A0A0M0JU95_9EUKA</name>
<gene>
    <name evidence="3" type="ORF">Ctob_007640</name>
</gene>
<dbReference type="EMBL" id="JWZX01002298">
    <property type="protein sequence ID" value="KOO30080.1"/>
    <property type="molecule type" value="Genomic_DNA"/>
</dbReference>
<organism evidence="3 4">
    <name type="scientific">Chrysochromulina tobinii</name>
    <dbReference type="NCBI Taxonomy" id="1460289"/>
    <lineage>
        <taxon>Eukaryota</taxon>
        <taxon>Haptista</taxon>
        <taxon>Haptophyta</taxon>
        <taxon>Prymnesiophyceae</taxon>
        <taxon>Prymnesiales</taxon>
        <taxon>Chrysochromulinaceae</taxon>
        <taxon>Chrysochromulina</taxon>
    </lineage>
</organism>
<keyword evidence="1" id="KW-0175">Coiled coil</keyword>
<feature type="region of interest" description="Disordered" evidence="2">
    <location>
        <begin position="108"/>
        <end position="143"/>
    </location>
</feature>
<dbReference type="AlphaFoldDB" id="A0A0M0JU95"/>
<feature type="coiled-coil region" evidence="1">
    <location>
        <begin position="250"/>
        <end position="309"/>
    </location>
</feature>
<reference evidence="4" key="1">
    <citation type="journal article" date="2015" name="PLoS Genet.">
        <title>Genome Sequence and Transcriptome Analyses of Chrysochromulina tobin: Metabolic Tools for Enhanced Algal Fitness in the Prominent Order Prymnesiales (Haptophyceae).</title>
        <authorList>
            <person name="Hovde B.T."/>
            <person name="Deodato C.R."/>
            <person name="Hunsperger H.M."/>
            <person name="Ryken S.A."/>
            <person name="Yost W."/>
            <person name="Jha R.K."/>
            <person name="Patterson J."/>
            <person name="Monnat R.J. Jr."/>
            <person name="Barlow S.B."/>
            <person name="Starkenburg S.R."/>
            <person name="Cattolico R.A."/>
        </authorList>
    </citation>
    <scope>NUCLEOTIDE SEQUENCE</scope>
    <source>
        <strain evidence="4">CCMP291</strain>
    </source>
</reference>